<evidence type="ECO:0000313" key="2">
    <source>
        <dbReference type="EMBL" id="CAB4545407.1"/>
    </source>
</evidence>
<dbReference type="GO" id="GO:0004497">
    <property type="term" value="F:monooxygenase activity"/>
    <property type="evidence" value="ECO:0007669"/>
    <property type="project" value="InterPro"/>
</dbReference>
<dbReference type="Pfam" id="PF00067">
    <property type="entry name" value="p450"/>
    <property type="match status" value="1"/>
</dbReference>
<dbReference type="PRINTS" id="PR00359">
    <property type="entry name" value="BP450"/>
</dbReference>
<dbReference type="Gene3D" id="1.10.630.10">
    <property type="entry name" value="Cytochrome P450"/>
    <property type="match status" value="1"/>
</dbReference>
<organism evidence="2">
    <name type="scientific">freshwater metagenome</name>
    <dbReference type="NCBI Taxonomy" id="449393"/>
    <lineage>
        <taxon>unclassified sequences</taxon>
        <taxon>metagenomes</taxon>
        <taxon>ecological metagenomes</taxon>
    </lineage>
</organism>
<dbReference type="PANTHER" id="PTHR46696">
    <property type="entry name" value="P450, PUTATIVE (EUROFUNG)-RELATED"/>
    <property type="match status" value="1"/>
</dbReference>
<reference evidence="2" key="1">
    <citation type="submission" date="2020-05" db="EMBL/GenBank/DDBJ databases">
        <authorList>
            <person name="Chiriac C."/>
            <person name="Salcher M."/>
            <person name="Ghai R."/>
            <person name="Kavagutti S V."/>
        </authorList>
    </citation>
    <scope>NUCLEOTIDE SEQUENCE</scope>
</reference>
<dbReference type="PROSITE" id="PS00086">
    <property type="entry name" value="CYTOCHROME_P450"/>
    <property type="match status" value="1"/>
</dbReference>
<dbReference type="PANTHER" id="PTHR46696:SF3">
    <property type="entry name" value="PULCHERRIMINIC ACID SYNTHASE"/>
    <property type="match status" value="1"/>
</dbReference>
<dbReference type="GO" id="GO:0005506">
    <property type="term" value="F:iron ion binding"/>
    <property type="evidence" value="ECO:0007669"/>
    <property type="project" value="InterPro"/>
</dbReference>
<comment type="similarity">
    <text evidence="1">Belongs to the cytochrome P450 family.</text>
</comment>
<dbReference type="GO" id="GO:0016705">
    <property type="term" value="F:oxidoreductase activity, acting on paired donors, with incorporation or reduction of molecular oxygen"/>
    <property type="evidence" value="ECO:0007669"/>
    <property type="project" value="InterPro"/>
</dbReference>
<evidence type="ECO:0000256" key="1">
    <source>
        <dbReference type="ARBA" id="ARBA00010617"/>
    </source>
</evidence>
<dbReference type="AlphaFoldDB" id="A0A6J6C2Z5"/>
<dbReference type="InterPro" id="IPR017972">
    <property type="entry name" value="Cyt_P450_CS"/>
</dbReference>
<dbReference type="InterPro" id="IPR002397">
    <property type="entry name" value="Cyt_P450_B"/>
</dbReference>
<dbReference type="SUPFAM" id="SSF48264">
    <property type="entry name" value="Cytochrome P450"/>
    <property type="match status" value="1"/>
</dbReference>
<sequence>MSATAPVQSEELYSPEHLADPHPLWRRMMHDHPIFFDEISRTWIVTRYADVAEVFRDHETYANGPYERSTGVVFGRTILQMGGIEHVQQRSIVAPEFVGRRLEAFAPAIGRAIDALIARFGSAQPLDLVAWFTTWLPINVIVDMLGFDLTGREDVFHRWYSEMMDGLAPRAELRAKGIAAHEEVCTFVDPQIAQRRACSGPDLLTRLVEAEAGGRSLTDDEIKSFVSLMLVAGGETTDKAIANLWWNLLRVPEALAEVTADPALLDAAFTETMRRDGPVLYEARDVTRDVEWYGTTVPAGSVVRACLGSANSDETVFDDPRTFTLHRSDLHLGKELRNGGPYPNDLAGHLGFGLGKHFCLGYELARAEAVLGSQRLLETLPNVRPAGELPPLVMIRSFRAAQTLPVTYG</sequence>
<dbReference type="EMBL" id="CAEZSR010000013">
    <property type="protein sequence ID" value="CAB4545407.1"/>
    <property type="molecule type" value="Genomic_DNA"/>
</dbReference>
<dbReference type="InterPro" id="IPR001128">
    <property type="entry name" value="Cyt_P450"/>
</dbReference>
<protein>
    <submittedName>
        <fullName evidence="2">Unannotated protein</fullName>
    </submittedName>
</protein>
<dbReference type="GO" id="GO:0020037">
    <property type="term" value="F:heme binding"/>
    <property type="evidence" value="ECO:0007669"/>
    <property type="project" value="InterPro"/>
</dbReference>
<gene>
    <name evidence="2" type="ORF">UFOPK1493_00638</name>
</gene>
<accession>A0A6J6C2Z5</accession>
<dbReference type="InterPro" id="IPR036396">
    <property type="entry name" value="Cyt_P450_sf"/>
</dbReference>
<proteinExistence type="inferred from homology"/>
<name>A0A6J6C2Z5_9ZZZZ</name>